<dbReference type="GO" id="GO:0046983">
    <property type="term" value="F:protein dimerization activity"/>
    <property type="evidence" value="ECO:0007669"/>
    <property type="project" value="InterPro"/>
</dbReference>
<dbReference type="EC" id="2.7.13.3" evidence="2"/>
<reference evidence="12 13" key="1">
    <citation type="submission" date="2019-06" db="EMBL/GenBank/DDBJ databases">
        <title>Whole genome shotgun sequence of Cellulomonas uda NBRC 3747.</title>
        <authorList>
            <person name="Hosoyama A."/>
            <person name="Uohara A."/>
            <person name="Ohji S."/>
            <person name="Ichikawa N."/>
        </authorList>
    </citation>
    <scope>NUCLEOTIDE SEQUENCE [LARGE SCALE GENOMIC DNA]</scope>
    <source>
        <strain evidence="12 13">NBRC 3747</strain>
    </source>
</reference>
<evidence type="ECO:0000256" key="7">
    <source>
        <dbReference type="ARBA" id="ARBA00022840"/>
    </source>
</evidence>
<evidence type="ECO:0000256" key="10">
    <source>
        <dbReference type="SAM" id="Phobius"/>
    </source>
</evidence>
<feature type="region of interest" description="Disordered" evidence="9">
    <location>
        <begin position="399"/>
        <end position="431"/>
    </location>
</feature>
<dbReference type="InterPro" id="IPR003594">
    <property type="entry name" value="HATPase_dom"/>
</dbReference>
<evidence type="ECO:0000256" key="4">
    <source>
        <dbReference type="ARBA" id="ARBA00022679"/>
    </source>
</evidence>
<dbReference type="PANTHER" id="PTHR24421">
    <property type="entry name" value="NITRATE/NITRITE SENSOR PROTEIN NARX-RELATED"/>
    <property type="match status" value="1"/>
</dbReference>
<comment type="catalytic activity">
    <reaction evidence="1">
        <text>ATP + protein L-histidine = ADP + protein N-phospho-L-histidine.</text>
        <dbReference type="EC" id="2.7.13.3"/>
    </reaction>
</comment>
<keyword evidence="8" id="KW-0902">Two-component regulatory system</keyword>
<dbReference type="InterPro" id="IPR017205">
    <property type="entry name" value="Sig_transdc_His_kinase_ChrS"/>
</dbReference>
<dbReference type="PANTHER" id="PTHR24421:SF10">
    <property type="entry name" value="NITRATE_NITRITE SENSOR PROTEIN NARQ"/>
    <property type="match status" value="1"/>
</dbReference>
<dbReference type="GO" id="GO:0016020">
    <property type="term" value="C:membrane"/>
    <property type="evidence" value="ECO:0007669"/>
    <property type="project" value="InterPro"/>
</dbReference>
<accession>A0A4Y3KG78</accession>
<feature type="transmembrane region" description="Helical" evidence="10">
    <location>
        <begin position="73"/>
        <end position="93"/>
    </location>
</feature>
<keyword evidence="10" id="KW-1133">Transmembrane helix</keyword>
<protein>
    <recommendedName>
        <fullName evidence="2">histidine kinase</fullName>
        <ecNumber evidence="2">2.7.13.3</ecNumber>
    </recommendedName>
</protein>
<feature type="region of interest" description="Disordered" evidence="9">
    <location>
        <begin position="1"/>
        <end position="26"/>
    </location>
</feature>
<dbReference type="SUPFAM" id="SSF55874">
    <property type="entry name" value="ATPase domain of HSP90 chaperone/DNA topoisomerase II/histidine kinase"/>
    <property type="match status" value="1"/>
</dbReference>
<dbReference type="InterPro" id="IPR011712">
    <property type="entry name" value="Sig_transdc_His_kin_sub3_dim/P"/>
</dbReference>
<dbReference type="SMART" id="SM00387">
    <property type="entry name" value="HATPase_c"/>
    <property type="match status" value="1"/>
</dbReference>
<name>A0A4Y3KG78_CELUD</name>
<evidence type="ECO:0000256" key="1">
    <source>
        <dbReference type="ARBA" id="ARBA00000085"/>
    </source>
</evidence>
<dbReference type="Pfam" id="PF02518">
    <property type="entry name" value="HATPase_c"/>
    <property type="match status" value="1"/>
</dbReference>
<evidence type="ECO:0000256" key="6">
    <source>
        <dbReference type="ARBA" id="ARBA00022777"/>
    </source>
</evidence>
<feature type="transmembrane region" description="Helical" evidence="10">
    <location>
        <begin position="148"/>
        <end position="165"/>
    </location>
</feature>
<comment type="caution">
    <text evidence="12">The sequence shown here is derived from an EMBL/GenBank/DDBJ whole genome shotgun (WGS) entry which is preliminary data.</text>
</comment>
<dbReference type="EMBL" id="BJLP01000044">
    <property type="protein sequence ID" value="GEA82008.1"/>
    <property type="molecule type" value="Genomic_DNA"/>
</dbReference>
<dbReference type="CDD" id="cd16917">
    <property type="entry name" value="HATPase_UhpB-NarQ-NarX-like"/>
    <property type="match status" value="1"/>
</dbReference>
<dbReference type="AlphaFoldDB" id="A0A4Y3KG78"/>
<keyword evidence="10" id="KW-0472">Membrane</keyword>
<evidence type="ECO:0000256" key="2">
    <source>
        <dbReference type="ARBA" id="ARBA00012438"/>
    </source>
</evidence>
<dbReference type="PIRSF" id="PIRSF037434">
    <property type="entry name" value="STHK_ChrS"/>
    <property type="match status" value="1"/>
</dbReference>
<feature type="transmembrane region" description="Helical" evidence="10">
    <location>
        <begin position="50"/>
        <end position="67"/>
    </location>
</feature>
<feature type="compositionally biased region" description="Basic and acidic residues" evidence="9">
    <location>
        <begin position="399"/>
        <end position="419"/>
    </location>
</feature>
<dbReference type="Gene3D" id="1.20.5.1930">
    <property type="match status" value="1"/>
</dbReference>
<dbReference type="GO" id="GO:0005524">
    <property type="term" value="F:ATP binding"/>
    <property type="evidence" value="ECO:0007669"/>
    <property type="project" value="UniProtKB-KW"/>
</dbReference>
<evidence type="ECO:0000259" key="11">
    <source>
        <dbReference type="PROSITE" id="PS50109"/>
    </source>
</evidence>
<evidence type="ECO:0000256" key="5">
    <source>
        <dbReference type="ARBA" id="ARBA00022741"/>
    </source>
</evidence>
<keyword evidence="6 12" id="KW-0418">Kinase</keyword>
<keyword evidence="5" id="KW-0547">Nucleotide-binding</keyword>
<dbReference type="PROSITE" id="PS50109">
    <property type="entry name" value="HIS_KIN"/>
    <property type="match status" value="1"/>
</dbReference>
<dbReference type="GO" id="GO:0000155">
    <property type="term" value="F:phosphorelay sensor kinase activity"/>
    <property type="evidence" value="ECO:0007669"/>
    <property type="project" value="InterPro"/>
</dbReference>
<feature type="transmembrane region" description="Helical" evidence="10">
    <location>
        <begin position="109"/>
        <end position="142"/>
    </location>
</feature>
<feature type="domain" description="Histidine kinase" evidence="11">
    <location>
        <begin position="234"/>
        <end position="445"/>
    </location>
</feature>
<dbReference type="InterPro" id="IPR005467">
    <property type="entry name" value="His_kinase_dom"/>
</dbReference>
<organism evidence="12 13">
    <name type="scientific">Cellulomonas uda</name>
    <dbReference type="NCBI Taxonomy" id="1714"/>
    <lineage>
        <taxon>Bacteria</taxon>
        <taxon>Bacillati</taxon>
        <taxon>Actinomycetota</taxon>
        <taxon>Actinomycetes</taxon>
        <taxon>Micrococcales</taxon>
        <taxon>Cellulomonadaceae</taxon>
        <taxon>Cellulomonas</taxon>
    </lineage>
</organism>
<evidence type="ECO:0000313" key="12">
    <source>
        <dbReference type="EMBL" id="GEA82008.1"/>
    </source>
</evidence>
<keyword evidence="7" id="KW-0067">ATP-binding</keyword>
<feature type="transmembrane region" description="Helical" evidence="10">
    <location>
        <begin position="177"/>
        <end position="197"/>
    </location>
</feature>
<proteinExistence type="predicted"/>
<dbReference type="InterPro" id="IPR036890">
    <property type="entry name" value="HATPase_C_sf"/>
</dbReference>
<evidence type="ECO:0000313" key="13">
    <source>
        <dbReference type="Proteomes" id="UP000315842"/>
    </source>
</evidence>
<gene>
    <name evidence="12" type="ORF">CUD01_24520</name>
</gene>
<dbReference type="InterPro" id="IPR050482">
    <property type="entry name" value="Sensor_HK_TwoCompSys"/>
</dbReference>
<evidence type="ECO:0000256" key="9">
    <source>
        <dbReference type="SAM" id="MobiDB-lite"/>
    </source>
</evidence>
<evidence type="ECO:0000256" key="3">
    <source>
        <dbReference type="ARBA" id="ARBA00022553"/>
    </source>
</evidence>
<dbReference type="Gene3D" id="3.30.565.10">
    <property type="entry name" value="Histidine kinase-like ATPase, C-terminal domain"/>
    <property type="match status" value="1"/>
</dbReference>
<evidence type="ECO:0000256" key="8">
    <source>
        <dbReference type="ARBA" id="ARBA00023012"/>
    </source>
</evidence>
<keyword evidence="4" id="KW-0808">Transferase</keyword>
<dbReference type="Proteomes" id="UP000315842">
    <property type="component" value="Unassembled WGS sequence"/>
</dbReference>
<keyword evidence="10" id="KW-0812">Transmembrane</keyword>
<keyword evidence="3" id="KW-0597">Phosphoprotein</keyword>
<sequence length="453" mass="48216">MGAHHARTGGAGDAPDRPSAPRPADLAGLRDVDDRRVSHRDEFWRRSMRAWDVAFWIMITISAAFAVPGAPSVARALGTLAGFVVMALAYYGLGRRGARRGDARLTQAYLVVVVLVMTYETWAAELGIVLLFVAYSHIWFFALSRLQGVAWTVLLTTGVVVATALRVRADPVDLPSIAGQATLGMVFSIGLGLWVTYVAEQSEERGALLDDLRATQAALAASHHEQGVHAERARLAQEIHDTLAQGFTSVVMLAQTASAELDTVLDTVLDAAPGAPADAGPGLGAERVRERLTQIESVARDNLAEARALVAAFAPPALDDGLAAALHRLGDQLHAQTGLDVRVETQDVGELTQETAVTLLRAAQESLANVRRHADAAGVTVRLRRSGELVELEVADDGRGVRDDDREGNGVRGMRERARSAGGDLRLTGTPGAGTRVVLRLPSAPDVRTEAIA</sequence>
<keyword evidence="13" id="KW-1185">Reference proteome</keyword>
<dbReference type="Pfam" id="PF07730">
    <property type="entry name" value="HisKA_3"/>
    <property type="match status" value="1"/>
</dbReference>